<dbReference type="PROSITE" id="PS50293">
    <property type="entry name" value="TPR_REGION"/>
    <property type="match status" value="1"/>
</dbReference>
<dbReference type="Pfam" id="PF07719">
    <property type="entry name" value="TPR_2"/>
    <property type="match status" value="1"/>
</dbReference>
<accession>A0A817QYW6</accession>
<evidence type="ECO:0000256" key="4">
    <source>
        <dbReference type="SAM" id="MobiDB-lite"/>
    </source>
</evidence>
<evidence type="ECO:0000256" key="3">
    <source>
        <dbReference type="PROSITE-ProRule" id="PRU00339"/>
    </source>
</evidence>
<evidence type="ECO:0000256" key="1">
    <source>
        <dbReference type="ARBA" id="ARBA00022737"/>
    </source>
</evidence>
<dbReference type="PANTHER" id="PTHR45641">
    <property type="entry name" value="TETRATRICOPEPTIDE REPEAT PROTEIN (AFU_ORTHOLOGUE AFUA_6G03870)"/>
    <property type="match status" value="1"/>
</dbReference>
<dbReference type="InterPro" id="IPR019734">
    <property type="entry name" value="TPR_rpt"/>
</dbReference>
<protein>
    <submittedName>
        <fullName evidence="5">Uncharacterized protein</fullName>
    </submittedName>
</protein>
<feature type="repeat" description="TPR" evidence="3">
    <location>
        <begin position="562"/>
        <end position="595"/>
    </location>
</feature>
<reference evidence="5" key="1">
    <citation type="submission" date="2021-02" db="EMBL/GenBank/DDBJ databases">
        <authorList>
            <person name="Nowell W R."/>
        </authorList>
    </citation>
    <scope>NUCLEOTIDE SEQUENCE</scope>
</reference>
<dbReference type="EMBL" id="CAJNXB010002201">
    <property type="protein sequence ID" value="CAF3223170.1"/>
    <property type="molecule type" value="Genomic_DNA"/>
</dbReference>
<dbReference type="SMART" id="SM00028">
    <property type="entry name" value="TPR"/>
    <property type="match status" value="5"/>
</dbReference>
<name>A0A817QYW6_9BILA</name>
<feature type="region of interest" description="Disordered" evidence="4">
    <location>
        <begin position="1"/>
        <end position="48"/>
    </location>
</feature>
<gene>
    <name evidence="5" type="ORF">TIS948_LOCUS13729</name>
</gene>
<feature type="repeat" description="TPR" evidence="3">
    <location>
        <begin position="683"/>
        <end position="716"/>
    </location>
</feature>
<keyword evidence="2 3" id="KW-0802">TPR repeat</keyword>
<feature type="compositionally biased region" description="Polar residues" evidence="4">
    <location>
        <begin position="12"/>
        <end position="33"/>
    </location>
</feature>
<evidence type="ECO:0000256" key="2">
    <source>
        <dbReference type="ARBA" id="ARBA00022803"/>
    </source>
</evidence>
<dbReference type="InterPro" id="IPR011990">
    <property type="entry name" value="TPR-like_helical_dom_sf"/>
</dbReference>
<feature type="repeat" description="TPR" evidence="3">
    <location>
        <begin position="524"/>
        <end position="557"/>
    </location>
</feature>
<dbReference type="PROSITE" id="PS50005">
    <property type="entry name" value="TPR"/>
    <property type="match status" value="5"/>
</dbReference>
<dbReference type="Proteomes" id="UP000663825">
    <property type="component" value="Unassembled WGS sequence"/>
</dbReference>
<proteinExistence type="predicted"/>
<evidence type="ECO:0000313" key="5">
    <source>
        <dbReference type="EMBL" id="CAF3223170.1"/>
    </source>
</evidence>
<feature type="repeat" description="TPR" evidence="3">
    <location>
        <begin position="599"/>
        <end position="632"/>
    </location>
</feature>
<organism evidence="5 6">
    <name type="scientific">Rotaria socialis</name>
    <dbReference type="NCBI Taxonomy" id="392032"/>
    <lineage>
        <taxon>Eukaryota</taxon>
        <taxon>Metazoa</taxon>
        <taxon>Spiralia</taxon>
        <taxon>Gnathifera</taxon>
        <taxon>Rotifera</taxon>
        <taxon>Eurotatoria</taxon>
        <taxon>Bdelloidea</taxon>
        <taxon>Philodinida</taxon>
        <taxon>Philodinidae</taxon>
        <taxon>Rotaria</taxon>
    </lineage>
</organism>
<dbReference type="OrthoDB" id="9991317at2759"/>
<dbReference type="Pfam" id="PF13424">
    <property type="entry name" value="TPR_12"/>
    <property type="match status" value="2"/>
</dbReference>
<keyword evidence="1" id="KW-0677">Repeat</keyword>
<sequence>MGCGSSFPVLPSINNNKSPKARITPNTSTNKSSKLPPISPEQKSIREKEGKAKNFEPFTLICLDEHFNENDKQLRSIVDYVCCFNDLDECEQSVKDINTNSVIFFIVSSEHFNNIVSHIHELSQVIAIYVFKDNKQNDYKKENIDKHWTKRYSKVSVNRLNNVLMKGMYFDRGILLEQLKADVKISINIHDLIPITVYSRIDAIQTNNNSNDHLRFLFYQLFIQQYCLNSSSSLNKNDFINIARNYYSSNRKESKTIHEFEDEYSSIKNIFNWFARDCFIRKMLTQSLLTLDIQMLFSLRFFIKDMFKIMIEKVSMSSQKQNIHSNTPRRYINGRSTNEEIFYRGQALSKENFAKIKSNIGEILSMNNFILASKNRQDSLGLIRQNIPQTDLIVRVLFEMKVPSEYSLQKQRPFVDIYYLNDYNKSSDEGNDPYSVLFFIGSIFRVNTVVFDMNNDCWIIQLTLYDEGINQDFSQVFTFLNDMKRTNTENAITLANLLRQISPNSAEQFYKHLLKQNSESLSKLECYRGLGLCFYSKDDNEQALNYFEKALNLKPNDKLIKSSLHNSIGLVYAQQDQIDEALIHFNKALENSSLPLHIACVHHNLALVYSQQGKYDEELGHYEQALKYRTLQLPAHHLQIASLHNNIGIAYSDMHEYDQALTSLRKALDMRLKLLSDSHIDVARSYANIGTVYAKTQEFRMALEYFNKASLLFEKQQQQQQQQIVQQDMEQLNTNIKIVNDKLRRKTF</sequence>
<dbReference type="SUPFAM" id="SSF48452">
    <property type="entry name" value="TPR-like"/>
    <property type="match status" value="1"/>
</dbReference>
<dbReference type="InterPro" id="IPR013105">
    <property type="entry name" value="TPR_2"/>
</dbReference>
<evidence type="ECO:0000313" key="6">
    <source>
        <dbReference type="Proteomes" id="UP000663825"/>
    </source>
</evidence>
<feature type="repeat" description="TPR" evidence="3">
    <location>
        <begin position="641"/>
        <end position="674"/>
    </location>
</feature>
<comment type="caution">
    <text evidence="5">The sequence shown here is derived from an EMBL/GenBank/DDBJ whole genome shotgun (WGS) entry which is preliminary data.</text>
</comment>
<dbReference type="PANTHER" id="PTHR45641:SF1">
    <property type="entry name" value="AAA+ ATPASE DOMAIN-CONTAINING PROTEIN"/>
    <property type="match status" value="1"/>
</dbReference>
<dbReference type="Gene3D" id="1.25.40.10">
    <property type="entry name" value="Tetratricopeptide repeat domain"/>
    <property type="match status" value="2"/>
</dbReference>
<dbReference type="AlphaFoldDB" id="A0A817QYW6"/>